<dbReference type="AlphaFoldDB" id="A0A0W0THV3"/>
<dbReference type="SUPFAM" id="SSF159594">
    <property type="entry name" value="XCC0632-like"/>
    <property type="match status" value="1"/>
</dbReference>
<dbReference type="Proteomes" id="UP000054698">
    <property type="component" value="Unassembled WGS sequence"/>
</dbReference>
<dbReference type="EMBL" id="UASS01000038">
    <property type="protein sequence ID" value="SPX62456.1"/>
    <property type="molecule type" value="Genomic_DNA"/>
</dbReference>
<proteinExistence type="predicted"/>
<dbReference type="InterPro" id="IPR005586">
    <property type="entry name" value="ABC_trans_aux"/>
</dbReference>
<organism evidence="2 4">
    <name type="scientific">Legionella feeleii</name>
    <dbReference type="NCBI Taxonomy" id="453"/>
    <lineage>
        <taxon>Bacteria</taxon>
        <taxon>Pseudomonadati</taxon>
        <taxon>Pseudomonadota</taxon>
        <taxon>Gammaproteobacteria</taxon>
        <taxon>Legionellales</taxon>
        <taxon>Legionellaceae</taxon>
        <taxon>Legionella</taxon>
    </lineage>
</organism>
<name>A0A0W0THV3_9GAMM</name>
<evidence type="ECO:0000313" key="3">
    <source>
        <dbReference type="EMBL" id="SPX62456.1"/>
    </source>
</evidence>
<dbReference type="OrthoDB" id="7063250at2"/>
<dbReference type="EMBL" id="LNYB01000085">
    <property type="protein sequence ID" value="KTC95186.1"/>
    <property type="molecule type" value="Genomic_DNA"/>
</dbReference>
<dbReference type="Pfam" id="PF03886">
    <property type="entry name" value="ABC_trans_aux"/>
    <property type="match status" value="1"/>
</dbReference>
<dbReference type="STRING" id="453.Lfee_2850"/>
<sequence>MFWCISKKNSLNRRLYCFCAFIHYLFMNYCRSSNLSDDNRREVALKSNIILLTTLILCGCGKSKESQFYILTPIPPQKSHHFYNQVQIGIDSVTIPDYIKKKQLMINQSPNHLNIEEFDQWAGPLDKNITLVLTTNLSTLIPGAIVQSAPFDSKFNPDYHLQVDISQFEIDIHGTSILRAEYIIYRQEKLIHKGNTYYHITIPVVTPEALVKSMNTNLTSLSIKIAHSFIKNNK</sequence>
<feature type="domain" description="ABC-type transport auxiliary lipoprotein component" evidence="1">
    <location>
        <begin position="69"/>
        <end position="226"/>
    </location>
</feature>
<protein>
    <submittedName>
        <fullName evidence="3">ABC-type uncharacterized transport system, auxiliary component</fullName>
    </submittedName>
</protein>
<keyword evidence="4" id="KW-1185">Reference proteome</keyword>
<dbReference type="PATRIC" id="fig|453.4.peg.3116"/>
<dbReference type="Gene3D" id="3.40.50.10610">
    <property type="entry name" value="ABC-type transport auxiliary lipoprotein component"/>
    <property type="match status" value="1"/>
</dbReference>
<reference evidence="3 5" key="2">
    <citation type="submission" date="2018-06" db="EMBL/GenBank/DDBJ databases">
        <authorList>
            <consortium name="Pathogen Informatics"/>
            <person name="Doyle S."/>
        </authorList>
    </citation>
    <scope>NUCLEOTIDE SEQUENCE [LARGE SCALE GENOMIC DNA]</scope>
    <source>
        <strain evidence="3 5">NCTC12022</strain>
    </source>
</reference>
<evidence type="ECO:0000313" key="5">
    <source>
        <dbReference type="Proteomes" id="UP000251942"/>
    </source>
</evidence>
<gene>
    <name evidence="2" type="ORF">Lfee_2850</name>
    <name evidence="3" type="ORF">NCTC12022_03217</name>
</gene>
<accession>A0A0W0THV3</accession>
<evidence type="ECO:0000259" key="1">
    <source>
        <dbReference type="Pfam" id="PF03886"/>
    </source>
</evidence>
<evidence type="ECO:0000313" key="4">
    <source>
        <dbReference type="Proteomes" id="UP000054698"/>
    </source>
</evidence>
<dbReference type="Proteomes" id="UP000251942">
    <property type="component" value="Unassembled WGS sequence"/>
</dbReference>
<evidence type="ECO:0000313" key="2">
    <source>
        <dbReference type="EMBL" id="KTC95186.1"/>
    </source>
</evidence>
<reference evidence="2 4" key="1">
    <citation type="submission" date="2015-11" db="EMBL/GenBank/DDBJ databases">
        <title>Genomic analysis of 38 Legionella species identifies large and diverse effector repertoires.</title>
        <authorList>
            <person name="Burstein D."/>
            <person name="Amaro F."/>
            <person name="Zusman T."/>
            <person name="Lifshitz Z."/>
            <person name="Cohen O."/>
            <person name="Gilbert J.A."/>
            <person name="Pupko T."/>
            <person name="Shuman H.A."/>
            <person name="Segal G."/>
        </authorList>
    </citation>
    <scope>NUCLEOTIDE SEQUENCE [LARGE SCALE GENOMIC DNA]</scope>
    <source>
        <strain evidence="2 4">WO-44C</strain>
    </source>
</reference>